<dbReference type="STRING" id="283909.R7U9P9"/>
<evidence type="ECO:0000256" key="1">
    <source>
        <dbReference type="SAM" id="Coils"/>
    </source>
</evidence>
<dbReference type="OrthoDB" id="2130750at2759"/>
<evidence type="ECO:0000313" key="5">
    <source>
        <dbReference type="Proteomes" id="UP000014760"/>
    </source>
</evidence>
<name>R7U9P9_CAPTE</name>
<dbReference type="InterPro" id="IPR000938">
    <property type="entry name" value="CAP-Gly_domain"/>
</dbReference>
<dbReference type="AlphaFoldDB" id="R7U9P9"/>
<gene>
    <name evidence="3" type="ORF">CAPTEDRAFT_191346</name>
</gene>
<dbReference type="InterPro" id="IPR036859">
    <property type="entry name" value="CAP-Gly_dom_sf"/>
</dbReference>
<evidence type="ECO:0000313" key="3">
    <source>
        <dbReference type="EMBL" id="ELU02719.1"/>
    </source>
</evidence>
<reference evidence="5" key="1">
    <citation type="submission" date="2012-12" db="EMBL/GenBank/DDBJ databases">
        <authorList>
            <person name="Hellsten U."/>
            <person name="Grimwood J."/>
            <person name="Chapman J.A."/>
            <person name="Shapiro H."/>
            <person name="Aerts A."/>
            <person name="Otillar R.P."/>
            <person name="Terry A.Y."/>
            <person name="Boore J.L."/>
            <person name="Simakov O."/>
            <person name="Marletaz F."/>
            <person name="Cho S.-J."/>
            <person name="Edsinger-Gonzales E."/>
            <person name="Havlak P."/>
            <person name="Kuo D.-H."/>
            <person name="Larsson T."/>
            <person name="Lv J."/>
            <person name="Arendt D."/>
            <person name="Savage R."/>
            <person name="Osoegawa K."/>
            <person name="de Jong P."/>
            <person name="Lindberg D.R."/>
            <person name="Seaver E.C."/>
            <person name="Weisblat D.A."/>
            <person name="Putnam N.H."/>
            <person name="Grigoriev I.V."/>
            <person name="Rokhsar D.S."/>
        </authorList>
    </citation>
    <scope>NUCLEOTIDE SEQUENCE</scope>
    <source>
        <strain evidence="5">I ESC-2004</strain>
    </source>
</reference>
<evidence type="ECO:0000259" key="2">
    <source>
        <dbReference type="PROSITE" id="PS50245"/>
    </source>
</evidence>
<protein>
    <recommendedName>
        <fullName evidence="2">CAP-Gly domain-containing protein</fullName>
    </recommendedName>
</protein>
<dbReference type="PROSITE" id="PS50245">
    <property type="entry name" value="CAP_GLY_2"/>
    <property type="match status" value="1"/>
</dbReference>
<reference evidence="3 5" key="2">
    <citation type="journal article" date="2013" name="Nature">
        <title>Insights into bilaterian evolution from three spiralian genomes.</title>
        <authorList>
            <person name="Simakov O."/>
            <person name="Marletaz F."/>
            <person name="Cho S.J."/>
            <person name="Edsinger-Gonzales E."/>
            <person name="Havlak P."/>
            <person name="Hellsten U."/>
            <person name="Kuo D.H."/>
            <person name="Larsson T."/>
            <person name="Lv J."/>
            <person name="Arendt D."/>
            <person name="Savage R."/>
            <person name="Osoegawa K."/>
            <person name="de Jong P."/>
            <person name="Grimwood J."/>
            <person name="Chapman J.A."/>
            <person name="Shapiro H."/>
            <person name="Aerts A."/>
            <person name="Otillar R.P."/>
            <person name="Terry A.Y."/>
            <person name="Boore J.L."/>
            <person name="Grigoriev I.V."/>
            <person name="Lindberg D.R."/>
            <person name="Seaver E.C."/>
            <person name="Weisblat D.A."/>
            <person name="Putnam N.H."/>
            <person name="Rokhsar D.S."/>
        </authorList>
    </citation>
    <scope>NUCLEOTIDE SEQUENCE</scope>
    <source>
        <strain evidence="3 5">I ESC-2004</strain>
    </source>
</reference>
<keyword evidence="5" id="KW-1185">Reference proteome</keyword>
<dbReference type="SMART" id="SM01052">
    <property type="entry name" value="CAP_GLY"/>
    <property type="match status" value="1"/>
</dbReference>
<dbReference type="Proteomes" id="UP000014760">
    <property type="component" value="Unassembled WGS sequence"/>
</dbReference>
<dbReference type="EMBL" id="KB303829">
    <property type="protein sequence ID" value="ELU02719.1"/>
    <property type="molecule type" value="Genomic_DNA"/>
</dbReference>
<dbReference type="Pfam" id="PF01302">
    <property type="entry name" value="CAP_GLY"/>
    <property type="match status" value="1"/>
</dbReference>
<proteinExistence type="predicted"/>
<dbReference type="SUPFAM" id="SSF74924">
    <property type="entry name" value="Cap-Gly domain"/>
    <property type="match status" value="1"/>
</dbReference>
<dbReference type="EMBL" id="AMQN01024908">
    <property type="status" value="NOT_ANNOTATED_CDS"/>
    <property type="molecule type" value="Genomic_DNA"/>
</dbReference>
<dbReference type="EnsemblMetazoa" id="CapteT191346">
    <property type="protein sequence ID" value="CapteP191346"/>
    <property type="gene ID" value="CapteG191346"/>
</dbReference>
<keyword evidence="1" id="KW-0175">Coiled coil</keyword>
<organism evidence="3">
    <name type="scientific">Capitella teleta</name>
    <name type="common">Polychaete worm</name>
    <dbReference type="NCBI Taxonomy" id="283909"/>
    <lineage>
        <taxon>Eukaryota</taxon>
        <taxon>Metazoa</taxon>
        <taxon>Spiralia</taxon>
        <taxon>Lophotrochozoa</taxon>
        <taxon>Annelida</taxon>
        <taxon>Polychaeta</taxon>
        <taxon>Sedentaria</taxon>
        <taxon>Scolecida</taxon>
        <taxon>Capitellidae</taxon>
        <taxon>Capitella</taxon>
    </lineage>
</organism>
<feature type="coiled-coil region" evidence="1">
    <location>
        <begin position="121"/>
        <end position="148"/>
    </location>
</feature>
<evidence type="ECO:0000313" key="4">
    <source>
        <dbReference type="EnsemblMetazoa" id="CapteP191346"/>
    </source>
</evidence>
<dbReference type="EMBL" id="AMQN01024907">
    <property type="status" value="NOT_ANNOTATED_CDS"/>
    <property type="molecule type" value="Genomic_DNA"/>
</dbReference>
<dbReference type="Gene3D" id="2.30.30.190">
    <property type="entry name" value="CAP Gly-rich-like domain"/>
    <property type="match status" value="1"/>
</dbReference>
<feature type="domain" description="CAP-Gly" evidence="2">
    <location>
        <begin position="241"/>
        <end position="283"/>
    </location>
</feature>
<accession>R7U9P9</accession>
<reference evidence="4" key="3">
    <citation type="submission" date="2015-06" db="UniProtKB">
        <authorList>
            <consortium name="EnsemblMetazoa"/>
        </authorList>
    </citation>
    <scope>IDENTIFICATION</scope>
</reference>
<sequence length="333" mass="36620">MAKMPLFQLMTKEFRGRMVLKAARRFKAAAAAKRMITFNLHCVINLHAENSSQLQSLVVDKELAARAVAFVVSSSRKGIVPLCADVANLLKAKSSPRGQSISAEVQCSLGPADGESTQQINLTLRRDLTNAQQEIAELRQKLLSIELKQKALDECYVENECAKNRNAPSEIARLRSPTFILPPLEGCKCRACEGANCDAALKGGFSCDQTLLCARIQIEVNDTVRLVDGREGRVCYLGHVDKLGSANAIFLGMESTNPESTHDGVHLGERYFTCKHNSGLFAPSEDVDLIISYRQTGKPISRSLSSREERRKTQRKSSFCLSKAAAMETNEVV</sequence>
<dbReference type="HOGENOM" id="CLU_834830_0_0_1"/>
<dbReference type="OMA" id="FVIGHTR"/>